<comment type="caution">
    <text evidence="1">The sequence shown here is derived from an EMBL/GenBank/DDBJ whole genome shotgun (WGS) entry which is preliminary data.</text>
</comment>
<gene>
    <name evidence="1" type="ORF">HK097_010565</name>
</gene>
<proteinExistence type="predicted"/>
<reference evidence="1" key="1">
    <citation type="submission" date="2020-05" db="EMBL/GenBank/DDBJ databases">
        <title>Phylogenomic resolution of chytrid fungi.</title>
        <authorList>
            <person name="Stajich J.E."/>
            <person name="Amses K."/>
            <person name="Simmons R."/>
            <person name="Seto K."/>
            <person name="Myers J."/>
            <person name="Bonds A."/>
            <person name="Quandt C.A."/>
            <person name="Barry K."/>
            <person name="Liu P."/>
            <person name="Grigoriev I."/>
            <person name="Longcore J.E."/>
            <person name="James T.Y."/>
        </authorList>
    </citation>
    <scope>NUCLEOTIDE SEQUENCE</scope>
    <source>
        <strain evidence="1">JEL0318</strain>
    </source>
</reference>
<dbReference type="AlphaFoldDB" id="A0AAD5X3N4"/>
<evidence type="ECO:0000313" key="2">
    <source>
        <dbReference type="Proteomes" id="UP001212841"/>
    </source>
</evidence>
<organism evidence="1 2">
    <name type="scientific">Rhizophlyctis rosea</name>
    <dbReference type="NCBI Taxonomy" id="64517"/>
    <lineage>
        <taxon>Eukaryota</taxon>
        <taxon>Fungi</taxon>
        <taxon>Fungi incertae sedis</taxon>
        <taxon>Chytridiomycota</taxon>
        <taxon>Chytridiomycota incertae sedis</taxon>
        <taxon>Chytridiomycetes</taxon>
        <taxon>Rhizophlyctidales</taxon>
        <taxon>Rhizophlyctidaceae</taxon>
        <taxon>Rhizophlyctis</taxon>
    </lineage>
</organism>
<dbReference type="Proteomes" id="UP001212841">
    <property type="component" value="Unassembled WGS sequence"/>
</dbReference>
<accession>A0AAD5X3N4</accession>
<feature type="non-terminal residue" evidence="1">
    <location>
        <position position="70"/>
    </location>
</feature>
<evidence type="ECO:0000313" key="1">
    <source>
        <dbReference type="EMBL" id="KAJ3048400.1"/>
    </source>
</evidence>
<protein>
    <submittedName>
        <fullName evidence="1">Uncharacterized protein</fullName>
    </submittedName>
</protein>
<keyword evidence="2" id="KW-1185">Reference proteome</keyword>
<dbReference type="EMBL" id="JADGJD010000798">
    <property type="protein sequence ID" value="KAJ3048400.1"/>
    <property type="molecule type" value="Genomic_DNA"/>
</dbReference>
<sequence length="70" mass="7929">MSQDYDTLLSRANHRLTFLLTWSLQQCQTQGIISLFVQDLIPITPQAFNRQLAAGREIDLTRPIPGATED</sequence>
<name>A0AAD5X3N4_9FUNG</name>